<reference evidence="2 3" key="1">
    <citation type="journal article" date="2012" name="J. Bacteriol.">
        <title>Genome Sequence of Radiation-Resistant Modestobacter marinus Strain BC501, a Representative Actinobacterium That Thrives on Calcareous Stone Surfaces.</title>
        <authorList>
            <person name="Normand P."/>
            <person name="Gury J."/>
            <person name="Pujic P."/>
            <person name="Chouaia B."/>
            <person name="Crotti E."/>
            <person name="Brusetti L."/>
            <person name="Daffonchio D."/>
            <person name="Vacherie B."/>
            <person name="Barbe V."/>
            <person name="Medigue C."/>
            <person name="Calteau A."/>
            <person name="Ghodhbane-Gtari F."/>
            <person name="Essoussi I."/>
            <person name="Nouioui I."/>
            <person name="Abbassi-Ghozzi I."/>
            <person name="Gtari M."/>
        </authorList>
    </citation>
    <scope>NUCLEOTIDE SEQUENCE [LARGE SCALE GENOMIC DNA]</scope>
    <source>
        <strain evidence="3">BC 501</strain>
    </source>
</reference>
<keyword evidence="3" id="KW-1185">Reference proteome</keyword>
<feature type="region of interest" description="Disordered" evidence="1">
    <location>
        <begin position="18"/>
        <end position="44"/>
    </location>
</feature>
<organism evidence="2 3">
    <name type="scientific">Modestobacter italicus (strain DSM 44449 / CECT 9708 / BC 501)</name>
    <dbReference type="NCBI Taxonomy" id="2732864"/>
    <lineage>
        <taxon>Bacteria</taxon>
        <taxon>Bacillati</taxon>
        <taxon>Actinomycetota</taxon>
        <taxon>Actinomycetes</taxon>
        <taxon>Geodermatophilales</taxon>
        <taxon>Geodermatophilaceae</taxon>
        <taxon>Modestobacter</taxon>
    </lineage>
</organism>
<dbReference type="EMBL" id="FO203431">
    <property type="protein sequence ID" value="CCH86408.1"/>
    <property type="molecule type" value="Genomic_DNA"/>
</dbReference>
<dbReference type="KEGG" id="mmar:MODMU_0958"/>
<dbReference type="Proteomes" id="UP000006461">
    <property type="component" value="Chromosome"/>
</dbReference>
<dbReference type="AlphaFoldDB" id="I4ESP5"/>
<dbReference type="HOGENOM" id="CLU_2717934_0_0_11"/>
<proteinExistence type="predicted"/>
<evidence type="ECO:0000256" key="1">
    <source>
        <dbReference type="SAM" id="MobiDB-lite"/>
    </source>
</evidence>
<name>I4ESP5_MODI5</name>
<accession>I4ESP5</accession>
<sequence length="72" mass="7677">MRSFPDVFRGMSAAPFLPVRPSRRPVGLPAARDAGPARRGQATGVLGRPSALRDGVITEVVDAVTQREYSGQ</sequence>
<gene>
    <name evidence="2" type="ordered locus">MODMU_0958</name>
</gene>
<dbReference type="STRING" id="477641.MODMU_0958"/>
<feature type="compositionally biased region" description="Low complexity" evidence="1">
    <location>
        <begin position="27"/>
        <end position="42"/>
    </location>
</feature>
<evidence type="ECO:0000313" key="3">
    <source>
        <dbReference type="Proteomes" id="UP000006461"/>
    </source>
</evidence>
<evidence type="ECO:0000313" key="2">
    <source>
        <dbReference type="EMBL" id="CCH86408.1"/>
    </source>
</evidence>
<protein>
    <submittedName>
        <fullName evidence="2">Uncharacterized protein</fullName>
    </submittedName>
</protein>